<gene>
    <name evidence="1" type="ORF">RPERSI_LOCUS23263</name>
</gene>
<evidence type="ECO:0000313" key="1">
    <source>
        <dbReference type="EMBL" id="CAG8811234.1"/>
    </source>
</evidence>
<organism evidence="1 2">
    <name type="scientific">Racocetra persica</name>
    <dbReference type="NCBI Taxonomy" id="160502"/>
    <lineage>
        <taxon>Eukaryota</taxon>
        <taxon>Fungi</taxon>
        <taxon>Fungi incertae sedis</taxon>
        <taxon>Mucoromycota</taxon>
        <taxon>Glomeromycotina</taxon>
        <taxon>Glomeromycetes</taxon>
        <taxon>Diversisporales</taxon>
        <taxon>Gigasporaceae</taxon>
        <taxon>Racocetra</taxon>
    </lineage>
</organism>
<evidence type="ECO:0000313" key="2">
    <source>
        <dbReference type="Proteomes" id="UP000789920"/>
    </source>
</evidence>
<dbReference type="EMBL" id="CAJVQC010072139">
    <property type="protein sequence ID" value="CAG8811234.1"/>
    <property type="molecule type" value="Genomic_DNA"/>
</dbReference>
<protein>
    <submittedName>
        <fullName evidence="1">2933_t:CDS:1</fullName>
    </submittedName>
</protein>
<feature type="non-terminal residue" evidence="1">
    <location>
        <position position="1"/>
    </location>
</feature>
<sequence length="53" mass="6136">WYNKITYDSQEEVVISIASKRDDIIKALNMQKKAVNLAFKAGHEDELNKLLQD</sequence>
<comment type="caution">
    <text evidence="1">The sequence shown here is derived from an EMBL/GenBank/DDBJ whole genome shotgun (WGS) entry which is preliminary data.</text>
</comment>
<accession>A0ACA9RVV1</accession>
<name>A0ACA9RVV1_9GLOM</name>
<keyword evidence="2" id="KW-1185">Reference proteome</keyword>
<reference evidence="1" key="1">
    <citation type="submission" date="2021-06" db="EMBL/GenBank/DDBJ databases">
        <authorList>
            <person name="Kallberg Y."/>
            <person name="Tangrot J."/>
            <person name="Rosling A."/>
        </authorList>
    </citation>
    <scope>NUCLEOTIDE SEQUENCE</scope>
    <source>
        <strain evidence="1">MA461A</strain>
    </source>
</reference>
<dbReference type="Proteomes" id="UP000789920">
    <property type="component" value="Unassembled WGS sequence"/>
</dbReference>
<proteinExistence type="predicted"/>